<keyword evidence="5 6" id="KW-0472">Membrane</keyword>
<keyword evidence="4 6" id="KW-1133">Transmembrane helix</keyword>
<reference evidence="8" key="1">
    <citation type="submission" date="2018-06" db="EMBL/GenBank/DDBJ databases">
        <authorList>
            <person name="Zhirakovskaya E."/>
        </authorList>
    </citation>
    <scope>NUCLEOTIDE SEQUENCE</scope>
</reference>
<dbReference type="InterPro" id="IPR015414">
    <property type="entry name" value="TMEM64"/>
</dbReference>
<feature type="domain" description="VTT" evidence="7">
    <location>
        <begin position="85"/>
        <end position="199"/>
    </location>
</feature>
<dbReference type="AlphaFoldDB" id="A0A3B0TZA0"/>
<sequence length="267" mass="28298">MDIKNGTEKPPKSVAGPWRRWLPLLAIVAAALAAWFSGLTGYLNLESIAQNRNALMEAVNANYGMALVAYTAIYICVIALSLPGGVFLTILGGFLFGWLVGGAITVVAATFGAGVVFFIARSALGEALAARAGPWIEKLRGGFQKDAVSYLLFLRLVPVFPFWLVNLAPALLGMRLGPYLLATIVGIIPGTFAFAFAGAGLDSIIEAQQAVYMECLQRVEAAGGHGTCKFTLDPGSLLTGEIIVAFVALGAVALVPVILKRIRWRKT</sequence>
<keyword evidence="3 6" id="KW-0812">Transmembrane</keyword>
<evidence type="ECO:0000256" key="2">
    <source>
        <dbReference type="ARBA" id="ARBA00022475"/>
    </source>
</evidence>
<proteinExistence type="predicted"/>
<dbReference type="EMBL" id="UOEM01000044">
    <property type="protein sequence ID" value="VAW12436.1"/>
    <property type="molecule type" value="Genomic_DNA"/>
</dbReference>
<evidence type="ECO:0000256" key="3">
    <source>
        <dbReference type="ARBA" id="ARBA00022692"/>
    </source>
</evidence>
<dbReference type="GO" id="GO:0005886">
    <property type="term" value="C:plasma membrane"/>
    <property type="evidence" value="ECO:0007669"/>
    <property type="project" value="UniProtKB-SubCell"/>
</dbReference>
<dbReference type="PANTHER" id="PTHR12677">
    <property type="entry name" value="GOLGI APPARATUS MEMBRANE PROTEIN TVP38-RELATED"/>
    <property type="match status" value="1"/>
</dbReference>
<dbReference type="Pfam" id="PF09335">
    <property type="entry name" value="VTT_dom"/>
    <property type="match status" value="1"/>
</dbReference>
<evidence type="ECO:0000259" key="7">
    <source>
        <dbReference type="Pfam" id="PF09335"/>
    </source>
</evidence>
<evidence type="ECO:0000256" key="4">
    <source>
        <dbReference type="ARBA" id="ARBA00022989"/>
    </source>
</evidence>
<accession>A0A3B0TZA0</accession>
<name>A0A3B0TZA0_9ZZZZ</name>
<evidence type="ECO:0000256" key="1">
    <source>
        <dbReference type="ARBA" id="ARBA00004651"/>
    </source>
</evidence>
<feature type="transmembrane region" description="Helical" evidence="6">
    <location>
        <begin position="242"/>
        <end position="259"/>
    </location>
</feature>
<evidence type="ECO:0000256" key="5">
    <source>
        <dbReference type="ARBA" id="ARBA00023136"/>
    </source>
</evidence>
<feature type="transmembrane region" description="Helical" evidence="6">
    <location>
        <begin position="63"/>
        <end position="82"/>
    </location>
</feature>
<evidence type="ECO:0000313" key="8">
    <source>
        <dbReference type="EMBL" id="VAW12436.1"/>
    </source>
</evidence>
<feature type="transmembrane region" description="Helical" evidence="6">
    <location>
        <begin position="147"/>
        <end position="167"/>
    </location>
</feature>
<dbReference type="InterPro" id="IPR032816">
    <property type="entry name" value="VTT_dom"/>
</dbReference>
<dbReference type="PANTHER" id="PTHR12677:SF59">
    <property type="entry name" value="GOLGI APPARATUS MEMBRANE PROTEIN TVP38-RELATED"/>
    <property type="match status" value="1"/>
</dbReference>
<feature type="transmembrane region" description="Helical" evidence="6">
    <location>
        <begin position="94"/>
        <end position="120"/>
    </location>
</feature>
<feature type="transmembrane region" description="Helical" evidence="6">
    <location>
        <begin position="21"/>
        <end position="43"/>
    </location>
</feature>
<evidence type="ECO:0000256" key="6">
    <source>
        <dbReference type="SAM" id="Phobius"/>
    </source>
</evidence>
<feature type="transmembrane region" description="Helical" evidence="6">
    <location>
        <begin position="179"/>
        <end position="201"/>
    </location>
</feature>
<organism evidence="8">
    <name type="scientific">hydrothermal vent metagenome</name>
    <dbReference type="NCBI Taxonomy" id="652676"/>
    <lineage>
        <taxon>unclassified sequences</taxon>
        <taxon>metagenomes</taxon>
        <taxon>ecological metagenomes</taxon>
    </lineage>
</organism>
<comment type="subcellular location">
    <subcellularLocation>
        <location evidence="1">Cell membrane</location>
        <topology evidence="1">Multi-pass membrane protein</topology>
    </subcellularLocation>
</comment>
<gene>
    <name evidence="8" type="ORF">MNBD_ALPHA09-1896</name>
</gene>
<protein>
    <recommendedName>
        <fullName evidence="7">VTT domain-containing protein</fullName>
    </recommendedName>
</protein>
<keyword evidence="2" id="KW-1003">Cell membrane</keyword>